<evidence type="ECO:0000313" key="14">
    <source>
        <dbReference type="Ensembl" id="ENSPKIP00000018137.1"/>
    </source>
</evidence>
<evidence type="ECO:0000256" key="8">
    <source>
        <dbReference type="ARBA" id="ARBA00023180"/>
    </source>
</evidence>
<keyword evidence="9 10" id="KW-0357">Heparan sulfate</keyword>
<feature type="region of interest" description="Disordered" evidence="11">
    <location>
        <begin position="323"/>
        <end position="342"/>
    </location>
</feature>
<evidence type="ECO:0000256" key="10">
    <source>
        <dbReference type="RuleBase" id="RU000649"/>
    </source>
</evidence>
<protein>
    <recommendedName>
        <fullName evidence="10">Syndecan</fullName>
    </recommendedName>
</protein>
<dbReference type="STRING" id="1676925.ENSPKIP00000018137"/>
<accession>A0A3B3RHP9</accession>
<name>A0A3B3RHP9_9TELE</name>
<keyword evidence="8 10" id="KW-0325">Glycoprotein</keyword>
<evidence type="ECO:0000256" key="5">
    <source>
        <dbReference type="ARBA" id="ARBA00022974"/>
    </source>
</evidence>
<dbReference type="AlphaFoldDB" id="A0A3B3RHP9"/>
<feature type="region of interest" description="Disordered" evidence="11">
    <location>
        <begin position="194"/>
        <end position="214"/>
    </location>
</feature>
<evidence type="ECO:0000313" key="15">
    <source>
        <dbReference type="Proteomes" id="UP000261540"/>
    </source>
</evidence>
<evidence type="ECO:0000256" key="11">
    <source>
        <dbReference type="SAM" id="MobiDB-lite"/>
    </source>
</evidence>
<feature type="region of interest" description="Disordered" evidence="11">
    <location>
        <begin position="125"/>
        <end position="153"/>
    </location>
</feature>
<dbReference type="PROSITE" id="PS00964">
    <property type="entry name" value="SYNDECAN"/>
    <property type="match status" value="1"/>
</dbReference>
<reference evidence="14" key="2">
    <citation type="submission" date="2025-09" db="UniProtKB">
        <authorList>
            <consortium name="Ensembl"/>
        </authorList>
    </citation>
    <scope>IDENTIFICATION</scope>
</reference>
<comment type="function">
    <text evidence="10">Cell surface proteoglycan.</text>
</comment>
<keyword evidence="5 10" id="KW-0654">Proteoglycan</keyword>
<feature type="compositionally biased region" description="Acidic residues" evidence="11">
    <location>
        <begin position="33"/>
        <end position="45"/>
    </location>
</feature>
<feature type="transmembrane region" description="Helical" evidence="12">
    <location>
        <begin position="290"/>
        <end position="314"/>
    </location>
</feature>
<dbReference type="GO" id="GO:0016477">
    <property type="term" value="P:cell migration"/>
    <property type="evidence" value="ECO:0007669"/>
    <property type="project" value="TreeGrafter"/>
</dbReference>
<feature type="region of interest" description="Disordered" evidence="11">
    <location>
        <begin position="1"/>
        <end position="80"/>
    </location>
</feature>
<dbReference type="OrthoDB" id="10044468at2759"/>
<dbReference type="InterPro" id="IPR027789">
    <property type="entry name" value="Syndecan/Neurexin_dom"/>
</dbReference>
<dbReference type="InterPro" id="IPR030479">
    <property type="entry name" value="Syndecan_CS"/>
</dbReference>
<evidence type="ECO:0000256" key="4">
    <source>
        <dbReference type="ARBA" id="ARBA00022692"/>
    </source>
</evidence>
<comment type="similarity">
    <text evidence="2 10">Belongs to the syndecan proteoglycan family.</text>
</comment>
<organism evidence="14 15">
    <name type="scientific">Paramormyrops kingsleyae</name>
    <dbReference type="NCBI Taxonomy" id="1676925"/>
    <lineage>
        <taxon>Eukaryota</taxon>
        <taxon>Metazoa</taxon>
        <taxon>Chordata</taxon>
        <taxon>Craniata</taxon>
        <taxon>Vertebrata</taxon>
        <taxon>Euteleostomi</taxon>
        <taxon>Actinopterygii</taxon>
        <taxon>Neopterygii</taxon>
        <taxon>Teleostei</taxon>
        <taxon>Osteoglossocephala</taxon>
        <taxon>Osteoglossomorpha</taxon>
        <taxon>Osteoglossiformes</taxon>
        <taxon>Mormyridae</taxon>
        <taxon>Paramormyrops</taxon>
    </lineage>
</organism>
<evidence type="ECO:0000256" key="1">
    <source>
        <dbReference type="ARBA" id="ARBA00004479"/>
    </source>
</evidence>
<evidence type="ECO:0000256" key="7">
    <source>
        <dbReference type="ARBA" id="ARBA00023136"/>
    </source>
</evidence>
<comment type="subcellular location">
    <subcellularLocation>
        <location evidence="1 10">Membrane</location>
        <topology evidence="1 10">Single-pass type I membrane protein</topology>
    </subcellularLocation>
</comment>
<dbReference type="GO" id="GO:0016020">
    <property type="term" value="C:membrane"/>
    <property type="evidence" value="ECO:0007669"/>
    <property type="project" value="UniProtKB-SubCell"/>
</dbReference>
<evidence type="ECO:0000256" key="6">
    <source>
        <dbReference type="ARBA" id="ARBA00022989"/>
    </source>
</evidence>
<dbReference type="GeneTree" id="ENSGT00940000161171"/>
<comment type="similarity">
    <text evidence="3">Belongs to the neurexin family.</text>
</comment>
<feature type="domain" description="Syndecan/Neurexin" evidence="13">
    <location>
        <begin position="283"/>
        <end position="345"/>
    </location>
</feature>
<evidence type="ECO:0000259" key="13">
    <source>
        <dbReference type="Pfam" id="PF01034"/>
    </source>
</evidence>
<evidence type="ECO:0000256" key="12">
    <source>
        <dbReference type="SAM" id="Phobius"/>
    </source>
</evidence>
<dbReference type="KEGG" id="pki:111837668"/>
<sequence>MCPYNGPCTRDPTTLPSGHRADGLPFFQQDLSPPDDQDASGDDLEISGSGSGDDDLMDLGFVPSSTPSLDTTRVSTTTKRNQVLMRDPERAVTSQASPTTAAGAVVTTPRTAGAPEEGGVVTEHRLHGQTTSASPDAPEEHSTSRPTKTQPQAGVGILNKTAATPSHSTTIPTTTVVMHVNTTAVMLKLPVVPESEHTPTKKTQPAPTPVPPSQDKIPSFTGHVPTLGSLATTPTLLPTVPEELIVRGGRIHVVGSEPERDTDIVIEDDLGQQFHETAGQSQSLLDRKEVLAGVISGGVVGLAFAVLLVSLMVYRMKKKDEGSYSLDEHNHPNVSYQRPQAQEEFLA</sequence>
<keyword evidence="6 12" id="KW-1133">Transmembrane helix</keyword>
<evidence type="ECO:0000256" key="3">
    <source>
        <dbReference type="ARBA" id="ARBA00010241"/>
    </source>
</evidence>
<dbReference type="InterPro" id="IPR001050">
    <property type="entry name" value="Syndecan"/>
</dbReference>
<evidence type="ECO:0000256" key="2">
    <source>
        <dbReference type="ARBA" id="ARBA00005343"/>
    </source>
</evidence>
<keyword evidence="15" id="KW-1185">Reference proteome</keyword>
<keyword evidence="7 12" id="KW-0472">Membrane</keyword>
<proteinExistence type="inferred from homology"/>
<feature type="compositionally biased region" description="Polar residues" evidence="11">
    <location>
        <begin position="63"/>
        <end position="80"/>
    </location>
</feature>
<dbReference type="PANTHER" id="PTHR10915">
    <property type="entry name" value="SYNDECAN"/>
    <property type="match status" value="1"/>
</dbReference>
<keyword evidence="4 10" id="KW-0812">Transmembrane</keyword>
<dbReference type="PANTHER" id="PTHR10915:SF1">
    <property type="entry name" value="SYNDECAN"/>
    <property type="match status" value="1"/>
</dbReference>
<dbReference type="Pfam" id="PF01034">
    <property type="entry name" value="Syndecan"/>
    <property type="match status" value="1"/>
</dbReference>
<dbReference type="Ensembl" id="ENSPKIT00000042665.1">
    <property type="protein sequence ID" value="ENSPKIP00000018137.1"/>
    <property type="gene ID" value="ENSPKIG00000003815.1"/>
</dbReference>
<dbReference type="GO" id="GO:0009986">
    <property type="term" value="C:cell surface"/>
    <property type="evidence" value="ECO:0007669"/>
    <property type="project" value="TreeGrafter"/>
</dbReference>
<reference evidence="14" key="1">
    <citation type="submission" date="2025-08" db="UniProtKB">
        <authorList>
            <consortium name="Ensembl"/>
        </authorList>
    </citation>
    <scope>IDENTIFICATION</scope>
</reference>
<evidence type="ECO:0000256" key="9">
    <source>
        <dbReference type="ARBA" id="ARBA00023207"/>
    </source>
</evidence>
<dbReference type="Proteomes" id="UP000261540">
    <property type="component" value="Unplaced"/>
</dbReference>